<gene>
    <name evidence="3" type="primary">garR</name>
    <name evidence="3" type="ORF">ERS137965_03523</name>
</gene>
<feature type="domain" description="3-hydroxyisobutyrate dehydrogenase-like NAD-binding" evidence="2">
    <location>
        <begin position="2"/>
        <end position="63"/>
    </location>
</feature>
<dbReference type="Proteomes" id="UP000041595">
    <property type="component" value="Unassembled WGS sequence"/>
</dbReference>
<dbReference type="SUPFAM" id="SSF48179">
    <property type="entry name" value="6-phosphogluconate dehydrogenase C-terminal domain-like"/>
    <property type="match status" value="1"/>
</dbReference>
<keyword evidence="1 3" id="KW-0560">Oxidoreductase</keyword>
<dbReference type="eggNOG" id="COG2084">
    <property type="taxonomic scope" value="Bacteria"/>
</dbReference>
<accession>A0A0T9UQK3</accession>
<dbReference type="AlphaFoldDB" id="A0A0T9UQK3"/>
<reference evidence="3 4" key="1">
    <citation type="submission" date="2015-03" db="EMBL/GenBank/DDBJ databases">
        <authorList>
            <person name="Murphy D."/>
        </authorList>
    </citation>
    <scope>NUCLEOTIDE SEQUENCE [LARGE SCALE GENOMIC DNA]</scope>
    <source>
        <strain evidence="3 4">IP06005</strain>
    </source>
</reference>
<proteinExistence type="predicted"/>
<dbReference type="GO" id="GO:0051287">
    <property type="term" value="F:NAD binding"/>
    <property type="evidence" value="ECO:0007669"/>
    <property type="project" value="InterPro"/>
</dbReference>
<dbReference type="Pfam" id="PF14833">
    <property type="entry name" value="NAD_binding_11"/>
    <property type="match status" value="1"/>
</dbReference>
<dbReference type="GO" id="GO:0008679">
    <property type="term" value="F:2-hydroxy-3-oxopropionate reductase activity"/>
    <property type="evidence" value="ECO:0007669"/>
    <property type="project" value="UniProtKB-EC"/>
</dbReference>
<dbReference type="EC" id="1.1.1.60" evidence="3"/>
<protein>
    <submittedName>
        <fullName evidence="3">2-hydroxy-3-oxopropionate reductase</fullName>
        <ecNumber evidence="3">1.1.1.60</ecNumber>
    </submittedName>
</protein>
<name>A0A0T9UQK3_YERAL</name>
<dbReference type="InterPro" id="IPR029154">
    <property type="entry name" value="HIBADH-like_NADP-bd"/>
</dbReference>
<evidence type="ECO:0000256" key="1">
    <source>
        <dbReference type="ARBA" id="ARBA00023002"/>
    </source>
</evidence>
<evidence type="ECO:0000313" key="4">
    <source>
        <dbReference type="Proteomes" id="UP000041595"/>
    </source>
</evidence>
<dbReference type="STRING" id="1453495.AT01_2880"/>
<dbReference type="InterPro" id="IPR013328">
    <property type="entry name" value="6PGD_dom2"/>
</dbReference>
<sequence>MVMDCNVNPGFRIDLHIKELANALDTSLGIGAQLLLTAAVMKMMQALKVDGLESADHRALAKVEVTR</sequence>
<organism evidence="3 4">
    <name type="scientific">Yersinia aldovae</name>
    <dbReference type="NCBI Taxonomy" id="29483"/>
    <lineage>
        <taxon>Bacteria</taxon>
        <taxon>Pseudomonadati</taxon>
        <taxon>Pseudomonadota</taxon>
        <taxon>Gammaproteobacteria</taxon>
        <taxon>Enterobacterales</taxon>
        <taxon>Yersiniaceae</taxon>
        <taxon>Yersinia</taxon>
    </lineage>
</organism>
<evidence type="ECO:0000259" key="2">
    <source>
        <dbReference type="Pfam" id="PF14833"/>
    </source>
</evidence>
<evidence type="ECO:0000313" key="3">
    <source>
        <dbReference type="EMBL" id="CNL61491.1"/>
    </source>
</evidence>
<dbReference type="Gene3D" id="1.10.1040.10">
    <property type="entry name" value="N-(1-d-carboxylethyl)-l-norvaline Dehydrogenase, domain 2"/>
    <property type="match status" value="1"/>
</dbReference>
<dbReference type="EMBL" id="CQEJ01000024">
    <property type="protein sequence ID" value="CNL61491.1"/>
    <property type="molecule type" value="Genomic_DNA"/>
</dbReference>
<dbReference type="InterPro" id="IPR008927">
    <property type="entry name" value="6-PGluconate_DH-like_C_sf"/>
</dbReference>